<dbReference type="InterPro" id="IPR010359">
    <property type="entry name" value="IrrE_HExxH"/>
</dbReference>
<evidence type="ECO:0000313" key="2">
    <source>
        <dbReference type="EMBL" id="MBM6921410.1"/>
    </source>
</evidence>
<organism evidence="2 3">
    <name type="scientific">Merdimmobilis hominis</name>
    <dbReference type="NCBI Taxonomy" id="2897707"/>
    <lineage>
        <taxon>Bacteria</taxon>
        <taxon>Bacillati</taxon>
        <taxon>Bacillota</taxon>
        <taxon>Clostridia</taxon>
        <taxon>Eubacteriales</taxon>
        <taxon>Oscillospiraceae</taxon>
        <taxon>Merdimmobilis</taxon>
    </lineage>
</organism>
<dbReference type="EMBL" id="JACJKY010000016">
    <property type="protein sequence ID" value="MBM6921410.1"/>
    <property type="molecule type" value="Genomic_DNA"/>
</dbReference>
<keyword evidence="3" id="KW-1185">Reference proteome</keyword>
<dbReference type="AlphaFoldDB" id="A0A938X7M9"/>
<dbReference type="Gene3D" id="1.10.10.2910">
    <property type="match status" value="1"/>
</dbReference>
<name>A0A938X7M9_9FIRM</name>
<dbReference type="Proteomes" id="UP000774750">
    <property type="component" value="Unassembled WGS sequence"/>
</dbReference>
<reference evidence="2" key="2">
    <citation type="journal article" date="2021" name="Sci. Rep.">
        <title>The distribution of antibiotic resistance genes in chicken gut microbiota commensals.</title>
        <authorList>
            <person name="Juricova H."/>
            <person name="Matiasovicova J."/>
            <person name="Kubasova T."/>
            <person name="Cejkova D."/>
            <person name="Rychlik I."/>
        </authorList>
    </citation>
    <scope>NUCLEOTIDE SEQUENCE</scope>
    <source>
        <strain evidence="2">An559</strain>
    </source>
</reference>
<sequence length="134" mass="15648">MDLKALYKLAQDEQIMVDQIPLPNTKAISLMDEDGDCFIALDTHMESVQQERVCLAHELGHCMRGAFYNRYSPFDLKSRHERRANVWAYEHLVSEDALHHAVMQGNVEIWQLAEYFDLPPDIMEKIVCYYEGIE</sequence>
<dbReference type="Pfam" id="PF06114">
    <property type="entry name" value="Peptidase_M78"/>
    <property type="match status" value="1"/>
</dbReference>
<gene>
    <name evidence="2" type="ORF">H6A12_09605</name>
</gene>
<protein>
    <submittedName>
        <fullName evidence="2">ImmA/IrrE family metallo-endopeptidase</fullName>
    </submittedName>
</protein>
<evidence type="ECO:0000259" key="1">
    <source>
        <dbReference type="Pfam" id="PF06114"/>
    </source>
</evidence>
<reference evidence="2" key="1">
    <citation type="submission" date="2020-08" db="EMBL/GenBank/DDBJ databases">
        <authorList>
            <person name="Cejkova D."/>
            <person name="Kubasova T."/>
            <person name="Jahodarova E."/>
            <person name="Rychlik I."/>
        </authorList>
    </citation>
    <scope>NUCLEOTIDE SEQUENCE</scope>
    <source>
        <strain evidence="2">An559</strain>
    </source>
</reference>
<proteinExistence type="predicted"/>
<evidence type="ECO:0000313" key="3">
    <source>
        <dbReference type="Proteomes" id="UP000774750"/>
    </source>
</evidence>
<feature type="domain" description="IrrE N-terminal-like" evidence="1">
    <location>
        <begin position="33"/>
        <end position="120"/>
    </location>
</feature>
<comment type="caution">
    <text evidence="2">The sequence shown here is derived from an EMBL/GenBank/DDBJ whole genome shotgun (WGS) entry which is preliminary data.</text>
</comment>
<dbReference type="RefSeq" id="WP_204447337.1">
    <property type="nucleotide sequence ID" value="NZ_JACJKY010000016.1"/>
</dbReference>
<accession>A0A938X7M9</accession>